<dbReference type="EMBL" id="CAJVPT010021309">
    <property type="protein sequence ID" value="CAG8654457.1"/>
    <property type="molecule type" value="Genomic_DNA"/>
</dbReference>
<organism evidence="1 2">
    <name type="scientific">Acaulospora colombiana</name>
    <dbReference type="NCBI Taxonomy" id="27376"/>
    <lineage>
        <taxon>Eukaryota</taxon>
        <taxon>Fungi</taxon>
        <taxon>Fungi incertae sedis</taxon>
        <taxon>Mucoromycota</taxon>
        <taxon>Glomeromycotina</taxon>
        <taxon>Glomeromycetes</taxon>
        <taxon>Diversisporales</taxon>
        <taxon>Acaulosporaceae</taxon>
        <taxon>Acaulospora</taxon>
    </lineage>
</organism>
<reference evidence="1" key="1">
    <citation type="submission" date="2021-06" db="EMBL/GenBank/DDBJ databases">
        <authorList>
            <person name="Kallberg Y."/>
            <person name="Tangrot J."/>
            <person name="Rosling A."/>
        </authorList>
    </citation>
    <scope>NUCLEOTIDE SEQUENCE</scope>
    <source>
        <strain evidence="1">CL356</strain>
    </source>
</reference>
<sequence>DGKLIITYDMVPARRATPVFKNETKKWGEIYIRPDYEPSLGGYEVTVYRERKYFTAYDLLPMIGGFAILLLLIYKLLWGDSRLNPYGFFQKYIFRSTPSISFNQFGRDYGPYNNAIALNRIEKPPSAALKSNGFTKMHDESDANVSSACDSSYPFKGYGPGQIDEVRDSLLESASGPGIGGNSGTNPFCNNQNQREITPKITMEIEGLKREATQEEKCKGLRVVYPARPGITYPQKSHHSIKIYRDFNSNIEFIKLVQLWGIDSTTGNRYYVKPLWKGKRFVAPGQSTRIRVEIKLPHNVVGNRQFFYRIYSKKIEGFADCFIESGPFYIQQ</sequence>
<keyword evidence="2" id="KW-1185">Reference proteome</keyword>
<accession>A0ACA9NH02</accession>
<feature type="non-terminal residue" evidence="1">
    <location>
        <position position="1"/>
    </location>
</feature>
<name>A0ACA9NH02_9GLOM</name>
<dbReference type="Proteomes" id="UP000789525">
    <property type="component" value="Unassembled WGS sequence"/>
</dbReference>
<proteinExistence type="predicted"/>
<protein>
    <submittedName>
        <fullName evidence="1">4752_t:CDS:1</fullName>
    </submittedName>
</protein>
<evidence type="ECO:0000313" key="2">
    <source>
        <dbReference type="Proteomes" id="UP000789525"/>
    </source>
</evidence>
<evidence type="ECO:0000313" key="1">
    <source>
        <dbReference type="EMBL" id="CAG8654457.1"/>
    </source>
</evidence>
<gene>
    <name evidence="1" type="ORF">ACOLOM_LOCUS8354</name>
</gene>
<comment type="caution">
    <text evidence="1">The sequence shown here is derived from an EMBL/GenBank/DDBJ whole genome shotgun (WGS) entry which is preliminary data.</text>
</comment>